<comment type="caution">
    <text evidence="2">The sequence shown here is derived from an EMBL/GenBank/DDBJ whole genome shotgun (WGS) entry which is preliminary data.</text>
</comment>
<protein>
    <recommendedName>
        <fullName evidence="4">Band 7 domain-containing protein</fullName>
    </recommendedName>
</protein>
<dbReference type="AlphaFoldDB" id="A0A1G2P1W8"/>
<evidence type="ECO:0000313" key="2">
    <source>
        <dbReference type="EMBL" id="OHA42328.1"/>
    </source>
</evidence>
<organism evidence="2 3">
    <name type="scientific">Candidatus Taylorbacteria bacterium RIFCSPLOWO2_02_FULL_46_40</name>
    <dbReference type="NCBI Taxonomy" id="1802329"/>
    <lineage>
        <taxon>Bacteria</taxon>
        <taxon>Candidatus Tayloriibacteriota</taxon>
    </lineage>
</organism>
<dbReference type="Proteomes" id="UP000176429">
    <property type="component" value="Unassembled WGS sequence"/>
</dbReference>
<gene>
    <name evidence="2" type="ORF">A3H68_03360</name>
</gene>
<evidence type="ECO:0008006" key="4">
    <source>
        <dbReference type="Google" id="ProtNLM"/>
    </source>
</evidence>
<name>A0A1G2P1W8_9BACT</name>
<evidence type="ECO:0000313" key="3">
    <source>
        <dbReference type="Proteomes" id="UP000176429"/>
    </source>
</evidence>
<feature type="region of interest" description="Disordered" evidence="1">
    <location>
        <begin position="423"/>
        <end position="451"/>
    </location>
</feature>
<sequence length="451" mass="51397">MVIGIITILALVVSLVLLVIIANQAAKNKWQASFTPSGHMEFVVAGEKPIRTLLNVEGYYLHRGDGEFVIRVGEVVKDETEEFVIPRDNENPEEVLKLPKIEGRPTQVPVVNAILPINDVLDPEKHSEKPEEEQKFQEERREIEKERKRRRKKLGPSFLQRKYGFYWVSWIWPLRKLHKFDVPKVKLLEPTTLGGDNHIENLIQREEDLKDTTAFLWQFPRPIIVKAVEFADFFQADIVVQSILQVVMPWKPVFVLHPDNMFANLSASIRSAVVDFCRQLTLRQFIRLFRTGYGGEQFYLRAFSRINTHAEKAPRGTIEEFGVWVRNAWIQEIIPIKEAEEVMEALRANEIALREGQARLTRAKYEAEAVRVEGQGKADALRLQRDAAGVDVLMTQLQVERVRALENTSVTTYVEGGASAGIMVGTQAAPPPPPKKEKGSESETGEEEKKS</sequence>
<evidence type="ECO:0000256" key="1">
    <source>
        <dbReference type="SAM" id="MobiDB-lite"/>
    </source>
</evidence>
<accession>A0A1G2P1W8</accession>
<proteinExistence type="predicted"/>
<feature type="compositionally biased region" description="Basic and acidic residues" evidence="1">
    <location>
        <begin position="434"/>
        <end position="451"/>
    </location>
</feature>
<dbReference type="EMBL" id="MHSH01000008">
    <property type="protein sequence ID" value="OHA42328.1"/>
    <property type="molecule type" value="Genomic_DNA"/>
</dbReference>
<reference evidence="2 3" key="1">
    <citation type="journal article" date="2016" name="Nat. Commun.">
        <title>Thousands of microbial genomes shed light on interconnected biogeochemical processes in an aquifer system.</title>
        <authorList>
            <person name="Anantharaman K."/>
            <person name="Brown C.T."/>
            <person name="Hug L.A."/>
            <person name="Sharon I."/>
            <person name="Castelle C.J."/>
            <person name="Probst A.J."/>
            <person name="Thomas B.C."/>
            <person name="Singh A."/>
            <person name="Wilkins M.J."/>
            <person name="Karaoz U."/>
            <person name="Brodie E.L."/>
            <person name="Williams K.H."/>
            <person name="Hubbard S.S."/>
            <person name="Banfield J.F."/>
        </authorList>
    </citation>
    <scope>NUCLEOTIDE SEQUENCE [LARGE SCALE GENOMIC DNA]</scope>
</reference>